<dbReference type="InterPro" id="IPR032834">
    <property type="entry name" value="NatK-like_C"/>
</dbReference>
<dbReference type="RefSeq" id="WP_102287026.1">
    <property type="nucleotide sequence ID" value="NZ_JBKUNB010000014.1"/>
</dbReference>
<evidence type="ECO:0000259" key="2">
    <source>
        <dbReference type="Pfam" id="PF14501"/>
    </source>
</evidence>
<protein>
    <submittedName>
        <fullName evidence="3">ATP-binding protein</fullName>
    </submittedName>
</protein>
<sequence length="447" mass="52385">MIWLQGIQGGLCIFEIYALFYIFSLFFDRRFCGKKHGVLLVTAIIVLSSITIYQRYIAGMYSRYYLLLISLLFSLLLMVLYKNSFKNILIITLLYFENIYFCDLFLLFFLNNIRHDSKLATYVQQNVSGERIIILLITRAITIAILFLLYKYQADIKRAVFENQNYLGLFTIFEFIALSFCDKIFYPFLQDKVRIYFIIFPVLILSFFVLSIVYIMYFEKKKMLQIMSERILNTKISYQNLILEYRDRDLIYHDLKNHLSLLTSLLEAGDTEKALLYAKTISEPIKVLERKRWSGNIIVDIILNEFYTKAKRNNINTNILCGNLRDCGVSDNDWCIVLLNLLDNALEACEKVEESKRWITITIKCRENIILLEINNSFDGKLQKDRNGKLLTAKQNNFLHGIGLDSVVRIIDKYGGLIQINGEDKVFKVNASMISENYVRRKKGHNE</sequence>
<feature type="transmembrane region" description="Helical" evidence="1">
    <location>
        <begin position="88"/>
        <end position="111"/>
    </location>
</feature>
<dbReference type="Gene3D" id="3.30.565.10">
    <property type="entry name" value="Histidine kinase-like ATPase, C-terminal domain"/>
    <property type="match status" value="1"/>
</dbReference>
<dbReference type="InterPro" id="IPR036890">
    <property type="entry name" value="HATPase_C_sf"/>
</dbReference>
<dbReference type="CDD" id="cd16935">
    <property type="entry name" value="HATPase_AgrC-ComD-like"/>
    <property type="match status" value="1"/>
</dbReference>
<keyword evidence="3" id="KW-0067">ATP-binding</keyword>
<comment type="caution">
    <text evidence="3">The sequence shown here is derived from an EMBL/GenBank/DDBJ whole genome shotgun (WGS) entry which is preliminary data.</text>
</comment>
<dbReference type="EMBL" id="QVLV01000005">
    <property type="protein sequence ID" value="RGE61831.1"/>
    <property type="molecule type" value="Genomic_DNA"/>
</dbReference>
<organism evidence="3 4">
    <name type="scientific">Eisenbergiella massiliensis</name>
    <dbReference type="NCBI Taxonomy" id="1720294"/>
    <lineage>
        <taxon>Bacteria</taxon>
        <taxon>Bacillati</taxon>
        <taxon>Bacillota</taxon>
        <taxon>Clostridia</taxon>
        <taxon>Lachnospirales</taxon>
        <taxon>Lachnospiraceae</taxon>
        <taxon>Eisenbergiella</taxon>
    </lineage>
</organism>
<feature type="transmembrane region" description="Helical" evidence="1">
    <location>
        <begin position="166"/>
        <end position="189"/>
    </location>
</feature>
<evidence type="ECO:0000313" key="4">
    <source>
        <dbReference type="Proteomes" id="UP000260812"/>
    </source>
</evidence>
<feature type="transmembrane region" description="Helical" evidence="1">
    <location>
        <begin position="131"/>
        <end position="150"/>
    </location>
</feature>
<keyword evidence="4" id="KW-1185">Reference proteome</keyword>
<dbReference type="GO" id="GO:0005524">
    <property type="term" value="F:ATP binding"/>
    <property type="evidence" value="ECO:0007669"/>
    <property type="project" value="UniProtKB-KW"/>
</dbReference>
<keyword evidence="1" id="KW-1133">Transmembrane helix</keyword>
<dbReference type="GO" id="GO:0042802">
    <property type="term" value="F:identical protein binding"/>
    <property type="evidence" value="ECO:0007669"/>
    <property type="project" value="TreeGrafter"/>
</dbReference>
<proteinExistence type="predicted"/>
<keyword evidence="1" id="KW-0812">Transmembrane</keyword>
<feature type="transmembrane region" description="Helical" evidence="1">
    <location>
        <begin position="64"/>
        <end position="81"/>
    </location>
</feature>
<accession>A0A3E3I712</accession>
<dbReference type="Proteomes" id="UP000260812">
    <property type="component" value="Unassembled WGS sequence"/>
</dbReference>
<evidence type="ECO:0000313" key="3">
    <source>
        <dbReference type="EMBL" id="RGE61831.1"/>
    </source>
</evidence>
<dbReference type="SUPFAM" id="SSF55874">
    <property type="entry name" value="ATPase domain of HSP90 chaperone/DNA topoisomerase II/histidine kinase"/>
    <property type="match status" value="1"/>
</dbReference>
<feature type="transmembrane region" description="Helical" evidence="1">
    <location>
        <begin position="195"/>
        <end position="217"/>
    </location>
</feature>
<dbReference type="AlphaFoldDB" id="A0A3E3I712"/>
<dbReference type="PANTHER" id="PTHR40448">
    <property type="entry name" value="TWO-COMPONENT SENSOR HISTIDINE KINASE"/>
    <property type="match status" value="1"/>
</dbReference>
<reference evidence="3" key="1">
    <citation type="submission" date="2018-08" db="EMBL/GenBank/DDBJ databases">
        <title>A genome reference for cultivated species of the human gut microbiota.</title>
        <authorList>
            <person name="Zou Y."/>
            <person name="Xue W."/>
            <person name="Luo G."/>
        </authorList>
    </citation>
    <scope>NUCLEOTIDE SEQUENCE [LARGE SCALE GENOMIC DNA]</scope>
    <source>
        <strain evidence="3">TF05-5AC</strain>
    </source>
</reference>
<feature type="transmembrane region" description="Helical" evidence="1">
    <location>
        <begin position="6"/>
        <end position="26"/>
    </location>
</feature>
<gene>
    <name evidence="3" type="ORF">DXC51_09820</name>
</gene>
<keyword evidence="3" id="KW-0547">Nucleotide-binding</keyword>
<dbReference type="GeneID" id="97987166"/>
<evidence type="ECO:0000256" key="1">
    <source>
        <dbReference type="SAM" id="Phobius"/>
    </source>
</evidence>
<keyword evidence="1" id="KW-0472">Membrane</keyword>
<dbReference type="PANTHER" id="PTHR40448:SF1">
    <property type="entry name" value="TWO-COMPONENT SENSOR HISTIDINE KINASE"/>
    <property type="match status" value="1"/>
</dbReference>
<feature type="domain" description="Sensor histidine kinase NatK-like C-terminal" evidence="2">
    <location>
        <begin position="333"/>
        <end position="430"/>
    </location>
</feature>
<name>A0A3E3I712_9FIRM</name>
<dbReference type="Pfam" id="PF14501">
    <property type="entry name" value="HATPase_c_5"/>
    <property type="match status" value="1"/>
</dbReference>
<feature type="transmembrane region" description="Helical" evidence="1">
    <location>
        <begin position="38"/>
        <end position="58"/>
    </location>
</feature>